<feature type="transmembrane region" description="Helical" evidence="1">
    <location>
        <begin position="267"/>
        <end position="287"/>
    </location>
</feature>
<feature type="transmembrane region" description="Helical" evidence="1">
    <location>
        <begin position="12"/>
        <end position="32"/>
    </location>
</feature>
<feature type="transmembrane region" description="Helical" evidence="1">
    <location>
        <begin position="236"/>
        <end position="255"/>
    </location>
</feature>
<proteinExistence type="predicted"/>
<name>A0A6S6UCN9_9BACT</name>
<dbReference type="EMBL" id="CACVAQ010000501">
    <property type="protein sequence ID" value="CAA6829558.1"/>
    <property type="molecule type" value="Genomic_DNA"/>
</dbReference>
<keyword evidence="1" id="KW-0812">Transmembrane</keyword>
<feature type="transmembrane region" description="Helical" evidence="1">
    <location>
        <begin position="211"/>
        <end position="230"/>
    </location>
</feature>
<organism evidence="2">
    <name type="scientific">uncultured Aureispira sp</name>
    <dbReference type="NCBI Taxonomy" id="1331704"/>
    <lineage>
        <taxon>Bacteria</taxon>
        <taxon>Pseudomonadati</taxon>
        <taxon>Bacteroidota</taxon>
        <taxon>Saprospiria</taxon>
        <taxon>Saprospirales</taxon>
        <taxon>Saprospiraceae</taxon>
        <taxon>Aureispira</taxon>
        <taxon>environmental samples</taxon>
    </lineage>
</organism>
<keyword evidence="1" id="KW-1133">Transmembrane helix</keyword>
<feature type="transmembrane region" description="Helical" evidence="1">
    <location>
        <begin position="73"/>
        <end position="93"/>
    </location>
</feature>
<accession>A0A6S6UCN9</accession>
<reference evidence="2" key="1">
    <citation type="submission" date="2020-01" db="EMBL/GenBank/DDBJ databases">
        <authorList>
            <person name="Meier V. D."/>
            <person name="Meier V D."/>
        </authorList>
    </citation>
    <scope>NUCLEOTIDE SEQUENCE</scope>
    <source>
        <strain evidence="2">HLG_WM_MAG_10</strain>
    </source>
</reference>
<evidence type="ECO:0000313" key="2">
    <source>
        <dbReference type="EMBL" id="CAA6829558.1"/>
    </source>
</evidence>
<dbReference type="AlphaFoldDB" id="A0A6S6UCN9"/>
<evidence type="ECO:0000256" key="1">
    <source>
        <dbReference type="SAM" id="Phobius"/>
    </source>
</evidence>
<protein>
    <submittedName>
        <fullName evidence="2">Uncharacterized protein</fullName>
    </submittedName>
</protein>
<feature type="transmembrane region" description="Helical" evidence="1">
    <location>
        <begin position="38"/>
        <end position="61"/>
    </location>
</feature>
<sequence>MWLFSRNIDLTALYLPIGLCWLVLFNLPADYLEADIPLWVWVVFVLCIDVGHVWSTIFRTYLDPEEFGQHRQLLIVAPLISFVLVTGLAFISIAWFWRLLAYLALFHFVKQQYGFLALYKMKAKDFGVQKIFQDKWVLYWATLYPVVYWHCGTELNFSWFVMDDFVNIRSFFALSSNAWALLFSGLNAFYWVIMLAWTLEEIFRSDKISTGKILWMLMTAMNWYAGIVYFNSDLVFTVSNVLAHGIPYLTLIIYYQHQKKTLKQNRLISAFQVAAVILPMVFLLAWLEEYCWDMLVYGDRESFFGAVVAYPFELLENPFTQAIAIGLLTLPQLTHYIIDGFIWKSNAANPYVKQIFKAK</sequence>
<feature type="transmembrane region" description="Helical" evidence="1">
    <location>
        <begin position="137"/>
        <end position="159"/>
    </location>
</feature>
<keyword evidence="1" id="KW-0472">Membrane</keyword>
<feature type="transmembrane region" description="Helical" evidence="1">
    <location>
        <begin position="319"/>
        <end position="338"/>
    </location>
</feature>
<feature type="transmembrane region" description="Helical" evidence="1">
    <location>
        <begin position="179"/>
        <end position="199"/>
    </location>
</feature>
<gene>
    <name evidence="2" type="ORF">HELGO_WM24935</name>
</gene>